<evidence type="ECO:0000313" key="10">
    <source>
        <dbReference type="EMBL" id="TXR51305.1"/>
    </source>
</evidence>
<keyword evidence="6 7" id="KW-0472">Membrane</keyword>
<comment type="similarity">
    <text evidence="7">Belongs to the binding-protein-dependent transport system permease family.</text>
</comment>
<organism evidence="10 11">
    <name type="scientific">Quadrisphaera setariae</name>
    <dbReference type="NCBI Taxonomy" id="2593304"/>
    <lineage>
        <taxon>Bacteria</taxon>
        <taxon>Bacillati</taxon>
        <taxon>Actinomycetota</taxon>
        <taxon>Actinomycetes</taxon>
        <taxon>Kineosporiales</taxon>
        <taxon>Kineosporiaceae</taxon>
        <taxon>Quadrisphaera</taxon>
    </lineage>
</organism>
<dbReference type="Gene3D" id="1.10.3720.10">
    <property type="entry name" value="MetI-like"/>
    <property type="match status" value="1"/>
</dbReference>
<dbReference type="InterPro" id="IPR000515">
    <property type="entry name" value="MetI-like"/>
</dbReference>
<dbReference type="RefSeq" id="WP_147928595.1">
    <property type="nucleotide sequence ID" value="NZ_VKAC01000023.1"/>
</dbReference>
<dbReference type="InterPro" id="IPR051393">
    <property type="entry name" value="ABC_transporter_permease"/>
</dbReference>
<reference evidence="10 11" key="1">
    <citation type="submission" date="2019-07" db="EMBL/GenBank/DDBJ databases">
        <title>Quadrisphaera sp. strain DD2A genome sequencing and assembly.</title>
        <authorList>
            <person name="Kim I."/>
        </authorList>
    </citation>
    <scope>NUCLEOTIDE SEQUENCE [LARGE SCALE GENOMIC DNA]</scope>
    <source>
        <strain evidence="10 11">DD2A</strain>
    </source>
</reference>
<keyword evidence="11" id="KW-1185">Reference proteome</keyword>
<evidence type="ECO:0000256" key="2">
    <source>
        <dbReference type="ARBA" id="ARBA00022448"/>
    </source>
</evidence>
<dbReference type="CDD" id="cd06261">
    <property type="entry name" value="TM_PBP2"/>
    <property type="match status" value="1"/>
</dbReference>
<evidence type="ECO:0000256" key="5">
    <source>
        <dbReference type="ARBA" id="ARBA00022989"/>
    </source>
</evidence>
<feature type="transmembrane region" description="Helical" evidence="7">
    <location>
        <begin position="111"/>
        <end position="132"/>
    </location>
</feature>
<dbReference type="GO" id="GO:0055085">
    <property type="term" value="P:transmembrane transport"/>
    <property type="evidence" value="ECO:0007669"/>
    <property type="project" value="InterPro"/>
</dbReference>
<feature type="transmembrane region" description="Helical" evidence="7">
    <location>
        <begin position="52"/>
        <end position="75"/>
    </location>
</feature>
<dbReference type="PANTHER" id="PTHR30193">
    <property type="entry name" value="ABC TRANSPORTER PERMEASE PROTEIN"/>
    <property type="match status" value="1"/>
</dbReference>
<feature type="transmembrane region" description="Helical" evidence="7">
    <location>
        <begin position="297"/>
        <end position="319"/>
    </location>
</feature>
<keyword evidence="2 7" id="KW-0813">Transport</keyword>
<feature type="transmembrane region" description="Helical" evidence="7">
    <location>
        <begin position="144"/>
        <end position="164"/>
    </location>
</feature>
<protein>
    <submittedName>
        <fullName evidence="10">Sugar ABC transporter permease</fullName>
    </submittedName>
</protein>
<sequence>MTTQEQTGSTGPGASRSAAPHRRDPGSRNGRRGAGVRPRSALARSQSRWGRLLAAPAVVGFAVFTVGPMIASLVIGSTNWSIGTNPTWAGTENYEAIFADPRFYASLKATFLYALLAVPGTVIVAFLVATLMHQVRRGRGFFRTVFYLPVLVPPVASAVLWLWLFDPTAGLLNSALRMLHLPTSQWIYGESSALPSISLVAIWGFGNMALIFLAALQGVPRELMEAAEVDGAGPLRRTWNITLPIISPIILFNLITGFIAAVQNFDSAYIITNGGPNDATLFYVFYLYTKAFTDGQLGYASAMAWILFVVIVAITVVVFRTSRYWVYSEGSK</sequence>
<evidence type="ECO:0000256" key="6">
    <source>
        <dbReference type="ARBA" id="ARBA00023136"/>
    </source>
</evidence>
<proteinExistence type="inferred from homology"/>
<keyword evidence="3" id="KW-1003">Cell membrane</keyword>
<dbReference type="InterPro" id="IPR035906">
    <property type="entry name" value="MetI-like_sf"/>
</dbReference>
<dbReference type="PANTHER" id="PTHR30193:SF1">
    <property type="entry name" value="ABC TRANSPORTER PERMEASE PROTEIN YESP-RELATED"/>
    <property type="match status" value="1"/>
</dbReference>
<gene>
    <name evidence="10" type="ORF">FMM08_22490</name>
</gene>
<feature type="domain" description="ABC transmembrane type-1" evidence="9">
    <location>
        <begin position="107"/>
        <end position="318"/>
    </location>
</feature>
<comment type="subcellular location">
    <subcellularLocation>
        <location evidence="1 7">Cell membrane</location>
        <topology evidence="1 7">Multi-pass membrane protein</topology>
    </subcellularLocation>
</comment>
<evidence type="ECO:0000256" key="7">
    <source>
        <dbReference type="RuleBase" id="RU363032"/>
    </source>
</evidence>
<feature type="transmembrane region" description="Helical" evidence="7">
    <location>
        <begin position="241"/>
        <end position="262"/>
    </location>
</feature>
<keyword evidence="5 7" id="KW-1133">Transmembrane helix</keyword>
<feature type="region of interest" description="Disordered" evidence="8">
    <location>
        <begin position="1"/>
        <end position="42"/>
    </location>
</feature>
<evidence type="ECO:0000259" key="9">
    <source>
        <dbReference type="PROSITE" id="PS50928"/>
    </source>
</evidence>
<dbReference type="GO" id="GO:0005886">
    <property type="term" value="C:plasma membrane"/>
    <property type="evidence" value="ECO:0007669"/>
    <property type="project" value="UniProtKB-SubCell"/>
</dbReference>
<dbReference type="OrthoDB" id="9804439at2"/>
<evidence type="ECO:0000256" key="1">
    <source>
        <dbReference type="ARBA" id="ARBA00004651"/>
    </source>
</evidence>
<dbReference type="EMBL" id="VKAC01000023">
    <property type="protein sequence ID" value="TXR51305.1"/>
    <property type="molecule type" value="Genomic_DNA"/>
</dbReference>
<evidence type="ECO:0000256" key="3">
    <source>
        <dbReference type="ARBA" id="ARBA00022475"/>
    </source>
</evidence>
<evidence type="ECO:0000256" key="8">
    <source>
        <dbReference type="SAM" id="MobiDB-lite"/>
    </source>
</evidence>
<evidence type="ECO:0000313" key="11">
    <source>
        <dbReference type="Proteomes" id="UP000321234"/>
    </source>
</evidence>
<dbReference type="SUPFAM" id="SSF161098">
    <property type="entry name" value="MetI-like"/>
    <property type="match status" value="1"/>
</dbReference>
<dbReference type="Proteomes" id="UP000321234">
    <property type="component" value="Unassembled WGS sequence"/>
</dbReference>
<keyword evidence="4 7" id="KW-0812">Transmembrane</keyword>
<dbReference type="PROSITE" id="PS50928">
    <property type="entry name" value="ABC_TM1"/>
    <property type="match status" value="1"/>
</dbReference>
<comment type="caution">
    <text evidence="10">The sequence shown here is derived from an EMBL/GenBank/DDBJ whole genome shotgun (WGS) entry which is preliminary data.</text>
</comment>
<dbReference type="AlphaFoldDB" id="A0A5C8YZL7"/>
<evidence type="ECO:0000256" key="4">
    <source>
        <dbReference type="ARBA" id="ARBA00022692"/>
    </source>
</evidence>
<dbReference type="Pfam" id="PF00528">
    <property type="entry name" value="BPD_transp_1"/>
    <property type="match status" value="1"/>
</dbReference>
<name>A0A5C8YZL7_9ACTN</name>
<feature type="transmembrane region" description="Helical" evidence="7">
    <location>
        <begin position="193"/>
        <end position="216"/>
    </location>
</feature>
<accession>A0A5C8YZL7</accession>